<organism evidence="3 4">
    <name type="scientific">Novosphingobium bradum</name>
    <dbReference type="NCBI Taxonomy" id="1737444"/>
    <lineage>
        <taxon>Bacteria</taxon>
        <taxon>Pseudomonadati</taxon>
        <taxon>Pseudomonadota</taxon>
        <taxon>Alphaproteobacteria</taxon>
        <taxon>Sphingomonadales</taxon>
        <taxon>Sphingomonadaceae</taxon>
        <taxon>Novosphingobium</taxon>
    </lineage>
</organism>
<accession>A0ABV7IVZ5</accession>
<evidence type="ECO:0000256" key="2">
    <source>
        <dbReference type="RuleBase" id="RU000363"/>
    </source>
</evidence>
<dbReference type="Proteomes" id="UP001595604">
    <property type="component" value="Unassembled WGS sequence"/>
</dbReference>
<dbReference type="InterPro" id="IPR050259">
    <property type="entry name" value="SDR"/>
</dbReference>
<reference evidence="4" key="1">
    <citation type="journal article" date="2019" name="Int. J. Syst. Evol. Microbiol.">
        <title>The Global Catalogue of Microorganisms (GCM) 10K type strain sequencing project: providing services to taxonomists for standard genome sequencing and annotation.</title>
        <authorList>
            <consortium name="The Broad Institute Genomics Platform"/>
            <consortium name="The Broad Institute Genome Sequencing Center for Infectious Disease"/>
            <person name="Wu L."/>
            <person name="Ma J."/>
        </authorList>
    </citation>
    <scope>NUCLEOTIDE SEQUENCE [LARGE SCALE GENOMIC DNA]</scope>
    <source>
        <strain evidence="4">KCTC 42984</strain>
    </source>
</reference>
<dbReference type="CDD" id="cd05233">
    <property type="entry name" value="SDR_c"/>
    <property type="match status" value="1"/>
</dbReference>
<keyword evidence="3" id="KW-0560">Oxidoreductase</keyword>
<dbReference type="InterPro" id="IPR020904">
    <property type="entry name" value="Sc_DH/Rdtase_CS"/>
</dbReference>
<dbReference type="InterPro" id="IPR036291">
    <property type="entry name" value="NAD(P)-bd_dom_sf"/>
</dbReference>
<dbReference type="PRINTS" id="PR00081">
    <property type="entry name" value="GDHRDH"/>
</dbReference>
<proteinExistence type="inferred from homology"/>
<dbReference type="Pfam" id="PF00106">
    <property type="entry name" value="adh_short"/>
    <property type="match status" value="1"/>
</dbReference>
<dbReference type="PANTHER" id="PTHR42879:SF6">
    <property type="entry name" value="NADPH-DEPENDENT REDUCTASE BACG"/>
    <property type="match status" value="1"/>
</dbReference>
<sequence>MDLELKGRRALVTGSTKGIGEGIARLLAGEGARVIVHGRNQRRAEEVAARIGAAGIALGDLSTDEGADATCEAALAALGGHVEILVNNAGGGWTDPDTGIASTTQAFLDVTMKHWVATYQSNTLSAVRLIQRLVPAMQEAGFGRIIQISSAVGTQPNNIGPDYSSAKAGINNMTVSLAGALRGTGITVNTISPGIITTEGVLKSWGKEIARQSGWGDPGPEELERLLAKERLNLPVNRLGRVEDIGRIACLLASPLSGFVTGADHRVDGGQCRSVN</sequence>
<dbReference type="RefSeq" id="WP_379510800.1">
    <property type="nucleotide sequence ID" value="NZ_JBHRTQ010000014.1"/>
</dbReference>
<dbReference type="GO" id="GO:0016491">
    <property type="term" value="F:oxidoreductase activity"/>
    <property type="evidence" value="ECO:0007669"/>
    <property type="project" value="UniProtKB-KW"/>
</dbReference>
<keyword evidence="4" id="KW-1185">Reference proteome</keyword>
<evidence type="ECO:0000313" key="3">
    <source>
        <dbReference type="EMBL" id="MFC3175421.1"/>
    </source>
</evidence>
<evidence type="ECO:0000313" key="4">
    <source>
        <dbReference type="Proteomes" id="UP001595604"/>
    </source>
</evidence>
<dbReference type="EC" id="1.1.1.-" evidence="3"/>
<protein>
    <submittedName>
        <fullName evidence="3">SDR family NAD(P)-dependent oxidoreductase</fullName>
        <ecNumber evidence="3">1.1.1.-</ecNumber>
    </submittedName>
</protein>
<dbReference type="Gene3D" id="3.40.50.720">
    <property type="entry name" value="NAD(P)-binding Rossmann-like Domain"/>
    <property type="match status" value="1"/>
</dbReference>
<dbReference type="PRINTS" id="PR00080">
    <property type="entry name" value="SDRFAMILY"/>
</dbReference>
<dbReference type="PROSITE" id="PS00061">
    <property type="entry name" value="ADH_SHORT"/>
    <property type="match status" value="1"/>
</dbReference>
<dbReference type="EMBL" id="JBHRTQ010000014">
    <property type="protein sequence ID" value="MFC3175421.1"/>
    <property type="molecule type" value="Genomic_DNA"/>
</dbReference>
<name>A0ABV7IVZ5_9SPHN</name>
<dbReference type="SUPFAM" id="SSF51735">
    <property type="entry name" value="NAD(P)-binding Rossmann-fold domains"/>
    <property type="match status" value="1"/>
</dbReference>
<dbReference type="InterPro" id="IPR002347">
    <property type="entry name" value="SDR_fam"/>
</dbReference>
<comment type="caution">
    <text evidence="3">The sequence shown here is derived from an EMBL/GenBank/DDBJ whole genome shotgun (WGS) entry which is preliminary data.</text>
</comment>
<evidence type="ECO:0000256" key="1">
    <source>
        <dbReference type="ARBA" id="ARBA00006484"/>
    </source>
</evidence>
<dbReference type="PANTHER" id="PTHR42879">
    <property type="entry name" value="3-OXOACYL-(ACYL-CARRIER-PROTEIN) REDUCTASE"/>
    <property type="match status" value="1"/>
</dbReference>
<comment type="similarity">
    <text evidence="1 2">Belongs to the short-chain dehydrogenases/reductases (SDR) family.</text>
</comment>
<gene>
    <name evidence="3" type="ORF">ACFOD9_14275</name>
</gene>